<evidence type="ECO:0000256" key="3">
    <source>
        <dbReference type="ARBA" id="ARBA00022692"/>
    </source>
</evidence>
<evidence type="ECO:0000256" key="5">
    <source>
        <dbReference type="ARBA" id="ARBA00023136"/>
    </source>
</evidence>
<dbReference type="KEGG" id="gps:C427_2768"/>
<dbReference type="HOGENOM" id="CLU_056182_0_0_6"/>
<keyword evidence="3 7" id="KW-0812">Transmembrane</keyword>
<sequence length="420" mass="45989">MMMDLKAFINHLPFSRIAFRPIISSLLRQKYAMAMLVLQIAITLAVISNGLFIVSQRLDILQRPSGIDESNIFVLTSSGFTKDFNPKTSIQIDLAALRQMPNIINAVATYSFPFSGSSDWDELQTVAGSDQNTVPAASYKLDEHGIDALGISLIAGENFSPSEVLWQTESNSTFPSVVLITSNLATDLFSTVDWSSVVGRTLYINATHSAVVKGIVKQLQAPWSPAGQIENSVIYPRVVTRNSSRYLIRTQPTILQNTIATTERYLSMSNQQRMIRKVETIETMKQQVYGPDIAAVTILLVVMIALTIITAMGIAGLTSFNVLVRHKQIGIRRALGANKVDILCQFFAENIIQTTCGILIGCLLAVGLNIFLVSQYALPKLPLTYIISAMICLYVLGILAILKPALKAMNISPAAATRSQ</sequence>
<comment type="similarity">
    <text evidence="6">Belongs to the ABC-4 integral membrane protein family.</text>
</comment>
<proteinExistence type="inferred from homology"/>
<gene>
    <name evidence="10" type="ORF">C427_2768</name>
</gene>
<protein>
    <submittedName>
        <fullName evidence="10">Uncharacterized protein</fullName>
    </submittedName>
</protein>
<dbReference type="GO" id="GO:0022857">
    <property type="term" value="F:transmembrane transporter activity"/>
    <property type="evidence" value="ECO:0007669"/>
    <property type="project" value="TreeGrafter"/>
</dbReference>
<comment type="subcellular location">
    <subcellularLocation>
        <location evidence="1">Cell membrane</location>
        <topology evidence="1">Multi-pass membrane protein</topology>
    </subcellularLocation>
</comment>
<dbReference type="Pfam" id="PF12704">
    <property type="entry name" value="MacB_PCD"/>
    <property type="match status" value="1"/>
</dbReference>
<feature type="transmembrane region" description="Helical" evidence="7">
    <location>
        <begin position="383"/>
        <end position="402"/>
    </location>
</feature>
<dbReference type="Pfam" id="PF02687">
    <property type="entry name" value="FtsX"/>
    <property type="match status" value="1"/>
</dbReference>
<dbReference type="Proteomes" id="UP000011864">
    <property type="component" value="Chromosome"/>
</dbReference>
<dbReference type="STRING" id="1129794.C427_2768"/>
<evidence type="ECO:0000313" key="11">
    <source>
        <dbReference type="Proteomes" id="UP000011864"/>
    </source>
</evidence>
<keyword evidence="4 7" id="KW-1133">Transmembrane helix</keyword>
<name>K6ZJT1_9ALTE</name>
<evidence type="ECO:0000259" key="9">
    <source>
        <dbReference type="Pfam" id="PF12704"/>
    </source>
</evidence>
<feature type="transmembrane region" description="Helical" evidence="7">
    <location>
        <begin position="356"/>
        <end position="377"/>
    </location>
</feature>
<dbReference type="InterPro" id="IPR025857">
    <property type="entry name" value="MacB_PCD"/>
</dbReference>
<feature type="transmembrane region" description="Helical" evidence="7">
    <location>
        <begin position="293"/>
        <end position="324"/>
    </location>
</feature>
<reference evidence="10 11" key="1">
    <citation type="journal article" date="2013" name="Genome Announc.">
        <title>Complete Genome Sequence of Glaciecola psychrophila Strain 170T.</title>
        <authorList>
            <person name="Yin J."/>
            <person name="Chen J."/>
            <person name="Liu G."/>
            <person name="Yu Y."/>
            <person name="Song L."/>
            <person name="Wang X."/>
            <person name="Qu X."/>
        </authorList>
    </citation>
    <scope>NUCLEOTIDE SEQUENCE [LARGE SCALE GENOMIC DNA]</scope>
    <source>
        <strain evidence="10 11">170</strain>
    </source>
</reference>
<organism evidence="10 11">
    <name type="scientific">Paraglaciecola psychrophila 170</name>
    <dbReference type="NCBI Taxonomy" id="1129794"/>
    <lineage>
        <taxon>Bacteria</taxon>
        <taxon>Pseudomonadati</taxon>
        <taxon>Pseudomonadota</taxon>
        <taxon>Gammaproteobacteria</taxon>
        <taxon>Alteromonadales</taxon>
        <taxon>Alteromonadaceae</taxon>
        <taxon>Paraglaciecola</taxon>
    </lineage>
</organism>
<feature type="transmembrane region" description="Helical" evidence="7">
    <location>
        <begin position="31"/>
        <end position="54"/>
    </location>
</feature>
<keyword evidence="2" id="KW-1003">Cell membrane</keyword>
<evidence type="ECO:0000256" key="7">
    <source>
        <dbReference type="SAM" id="Phobius"/>
    </source>
</evidence>
<keyword evidence="11" id="KW-1185">Reference proteome</keyword>
<dbReference type="RefSeq" id="WP_007635427.1">
    <property type="nucleotide sequence ID" value="NC_020514.1"/>
</dbReference>
<dbReference type="PANTHER" id="PTHR30572:SF4">
    <property type="entry name" value="ABC TRANSPORTER PERMEASE YTRF"/>
    <property type="match status" value="1"/>
</dbReference>
<dbReference type="PANTHER" id="PTHR30572">
    <property type="entry name" value="MEMBRANE COMPONENT OF TRANSPORTER-RELATED"/>
    <property type="match status" value="1"/>
</dbReference>
<dbReference type="PATRIC" id="fig|1129794.4.peg.2752"/>
<dbReference type="eggNOG" id="COG0577">
    <property type="taxonomic scope" value="Bacteria"/>
</dbReference>
<evidence type="ECO:0000313" key="10">
    <source>
        <dbReference type="EMBL" id="AGH44877.1"/>
    </source>
</evidence>
<feature type="domain" description="MacB-like periplasmic core" evidence="9">
    <location>
        <begin position="32"/>
        <end position="240"/>
    </location>
</feature>
<evidence type="ECO:0000256" key="1">
    <source>
        <dbReference type="ARBA" id="ARBA00004651"/>
    </source>
</evidence>
<evidence type="ECO:0000256" key="6">
    <source>
        <dbReference type="ARBA" id="ARBA00038076"/>
    </source>
</evidence>
<evidence type="ECO:0000259" key="8">
    <source>
        <dbReference type="Pfam" id="PF02687"/>
    </source>
</evidence>
<dbReference type="OrthoDB" id="9770036at2"/>
<dbReference type="InterPro" id="IPR050250">
    <property type="entry name" value="Macrolide_Exporter_MacB"/>
</dbReference>
<accession>K6ZJT1</accession>
<keyword evidence="5 7" id="KW-0472">Membrane</keyword>
<dbReference type="EMBL" id="CP003837">
    <property type="protein sequence ID" value="AGH44877.1"/>
    <property type="molecule type" value="Genomic_DNA"/>
</dbReference>
<feature type="domain" description="ABC3 transporter permease C-terminal" evidence="8">
    <location>
        <begin position="301"/>
        <end position="413"/>
    </location>
</feature>
<dbReference type="AlphaFoldDB" id="K6ZJT1"/>
<dbReference type="GO" id="GO:0005886">
    <property type="term" value="C:plasma membrane"/>
    <property type="evidence" value="ECO:0007669"/>
    <property type="project" value="UniProtKB-SubCell"/>
</dbReference>
<dbReference type="InterPro" id="IPR003838">
    <property type="entry name" value="ABC3_permease_C"/>
</dbReference>
<evidence type="ECO:0000256" key="4">
    <source>
        <dbReference type="ARBA" id="ARBA00022989"/>
    </source>
</evidence>
<evidence type="ECO:0000256" key="2">
    <source>
        <dbReference type="ARBA" id="ARBA00022475"/>
    </source>
</evidence>